<dbReference type="EMBL" id="JAENIG010000003">
    <property type="protein sequence ID" value="MBK1854587.1"/>
    <property type="molecule type" value="Genomic_DNA"/>
</dbReference>
<evidence type="ECO:0000256" key="1">
    <source>
        <dbReference type="SAM" id="Coils"/>
    </source>
</evidence>
<keyword evidence="4" id="KW-1185">Reference proteome</keyword>
<accession>A0AAE2SBW8</accession>
<sequence>MAGSAVAQEKSATPDPAAHRELIRQWVQTERLLSEEKNDWQVEKQRMQDLLDLYQKELKLLNEEIEKAGSSAGLVDSRKSKLESELKEFRDAQRLMADTMARLLPRIKTIIQRLPAPLQDELAADIDFLTSAEAMGKPRDVLKSMLSVLSGAGQFNRTITLGEETRTLQSGQKMTVDVLYLGLARAYFATTSGETAGIGQPGKEGWVWQDQADLADDIRQAIAVYRKDKQPQLIKLPVGVSAEASK</sequence>
<keyword evidence="1" id="KW-0175">Coiled coil</keyword>
<evidence type="ECO:0000313" key="4">
    <source>
        <dbReference type="Proteomes" id="UP000634206"/>
    </source>
</evidence>
<dbReference type="Proteomes" id="UP000634206">
    <property type="component" value="Unassembled WGS sequence"/>
</dbReference>
<feature type="coiled-coil region" evidence="1">
    <location>
        <begin position="37"/>
        <end position="71"/>
    </location>
</feature>
<feature type="region of interest" description="Disordered" evidence="2">
    <location>
        <begin position="1"/>
        <end position="20"/>
    </location>
</feature>
<dbReference type="Pfam" id="PF11932">
    <property type="entry name" value="DUF3450"/>
    <property type="match status" value="1"/>
</dbReference>
<evidence type="ECO:0000256" key="2">
    <source>
        <dbReference type="SAM" id="MobiDB-lite"/>
    </source>
</evidence>
<comment type="caution">
    <text evidence="3">The sequence shown here is derived from an EMBL/GenBank/DDBJ whole genome shotgun (WGS) entry which is preliminary data.</text>
</comment>
<protein>
    <submittedName>
        <fullName evidence="3">DUF3450 family protein</fullName>
    </submittedName>
</protein>
<dbReference type="InterPro" id="IPR016866">
    <property type="entry name" value="UCP028069"/>
</dbReference>
<name>A0AAE2SBW8_9BACT</name>
<reference evidence="3" key="1">
    <citation type="submission" date="2021-01" db="EMBL/GenBank/DDBJ databases">
        <title>Modified the classification status of verrucomicrobia.</title>
        <authorList>
            <person name="Feng X."/>
        </authorList>
    </citation>
    <scope>NUCLEOTIDE SEQUENCE</scope>
    <source>
        <strain evidence="3">5K15</strain>
    </source>
</reference>
<proteinExistence type="predicted"/>
<organism evidence="3 4">
    <name type="scientific">Oceaniferula flava</name>
    <dbReference type="NCBI Taxonomy" id="2800421"/>
    <lineage>
        <taxon>Bacteria</taxon>
        <taxon>Pseudomonadati</taxon>
        <taxon>Verrucomicrobiota</taxon>
        <taxon>Verrucomicrobiia</taxon>
        <taxon>Verrucomicrobiales</taxon>
        <taxon>Verrucomicrobiaceae</taxon>
        <taxon>Oceaniferula</taxon>
    </lineage>
</organism>
<dbReference type="AlphaFoldDB" id="A0AAE2SBW8"/>
<dbReference type="RefSeq" id="WP_309489194.1">
    <property type="nucleotide sequence ID" value="NZ_JAENIG010000003.1"/>
</dbReference>
<evidence type="ECO:0000313" key="3">
    <source>
        <dbReference type="EMBL" id="MBK1854587.1"/>
    </source>
</evidence>
<gene>
    <name evidence="3" type="ORF">JIN83_06425</name>
</gene>